<gene>
    <name evidence="3" type="ORF">AAND1436_LOCUS37242</name>
</gene>
<dbReference type="InterPro" id="IPR003582">
    <property type="entry name" value="ShKT_dom"/>
</dbReference>
<proteinExistence type="predicted"/>
<organism evidence="3">
    <name type="scientific">Alexandrium andersonii</name>
    <dbReference type="NCBI Taxonomy" id="327968"/>
    <lineage>
        <taxon>Eukaryota</taxon>
        <taxon>Sar</taxon>
        <taxon>Alveolata</taxon>
        <taxon>Dinophyceae</taxon>
        <taxon>Gonyaulacales</taxon>
        <taxon>Pyrocystaceae</taxon>
        <taxon>Alexandrium</taxon>
    </lineage>
</organism>
<protein>
    <recommendedName>
        <fullName evidence="2">ShKT domain-containing protein</fullName>
    </recommendedName>
</protein>
<accession>A0A7S2HWW8</accession>
<sequence length="180" mass="19526">MWHRAAFAACLALTLAGSRADEGIVEQLGLDDECGDETCSLNALQLKKQKVGHEGGSNGDDCFDSDHSCPGWAARGECDNNPDYMTEYCPMSCGLCDSPSPPAPAPQSPFYACDLDGRRYDMSLCDSTCTTYCSERGFAPMDCKCAVDSSGWYQIICTKRQGRRIPVQFCSPSGCHCQGR</sequence>
<keyword evidence="1" id="KW-0732">Signal</keyword>
<dbReference type="Pfam" id="PF01549">
    <property type="entry name" value="ShK"/>
    <property type="match status" value="1"/>
</dbReference>
<dbReference type="Gene3D" id="1.10.10.1940">
    <property type="match status" value="1"/>
</dbReference>
<dbReference type="PROSITE" id="PS51670">
    <property type="entry name" value="SHKT"/>
    <property type="match status" value="1"/>
</dbReference>
<evidence type="ECO:0000256" key="1">
    <source>
        <dbReference type="SAM" id="SignalP"/>
    </source>
</evidence>
<evidence type="ECO:0000259" key="2">
    <source>
        <dbReference type="PROSITE" id="PS51670"/>
    </source>
</evidence>
<dbReference type="AlphaFoldDB" id="A0A7S2HWW8"/>
<feature type="domain" description="ShKT" evidence="2">
    <location>
        <begin position="62"/>
        <end position="96"/>
    </location>
</feature>
<name>A0A7S2HWW8_9DINO</name>
<evidence type="ECO:0000313" key="3">
    <source>
        <dbReference type="EMBL" id="CAD9502419.1"/>
    </source>
</evidence>
<feature type="chain" id="PRO_5031057781" description="ShKT domain-containing protein" evidence="1">
    <location>
        <begin position="21"/>
        <end position="180"/>
    </location>
</feature>
<reference evidence="3" key="1">
    <citation type="submission" date="2021-01" db="EMBL/GenBank/DDBJ databases">
        <authorList>
            <person name="Corre E."/>
            <person name="Pelletier E."/>
            <person name="Niang G."/>
            <person name="Scheremetjew M."/>
            <person name="Finn R."/>
            <person name="Kale V."/>
            <person name="Holt S."/>
            <person name="Cochrane G."/>
            <person name="Meng A."/>
            <person name="Brown T."/>
            <person name="Cohen L."/>
        </authorList>
    </citation>
    <scope>NUCLEOTIDE SEQUENCE</scope>
    <source>
        <strain evidence="3">CCMP2222</strain>
    </source>
</reference>
<dbReference type="SMART" id="SM00254">
    <property type="entry name" value="ShKT"/>
    <property type="match status" value="1"/>
</dbReference>
<dbReference type="EMBL" id="HBGQ01077909">
    <property type="protein sequence ID" value="CAD9502419.1"/>
    <property type="molecule type" value="Transcribed_RNA"/>
</dbReference>
<feature type="signal peptide" evidence="1">
    <location>
        <begin position="1"/>
        <end position="20"/>
    </location>
</feature>